<protein>
    <submittedName>
        <fullName evidence="1">Class I and II aminotransferase</fullName>
    </submittedName>
</protein>
<organism evidence="1 2">
    <name type="scientific">Pseudomonas fluorescens</name>
    <dbReference type="NCBI Taxonomy" id="294"/>
    <lineage>
        <taxon>Bacteria</taxon>
        <taxon>Pseudomonadati</taxon>
        <taxon>Pseudomonadota</taxon>
        <taxon>Gammaproteobacteria</taxon>
        <taxon>Pseudomonadales</taxon>
        <taxon>Pseudomonadaceae</taxon>
        <taxon>Pseudomonas</taxon>
    </lineage>
</organism>
<proteinExistence type="predicted"/>
<sequence length="149" mass="15897">MFAIMCAKKMKGQFQGNDRALFTTSQPLTASSPASAKARCSSLTCLTLRAVRYSEAKHDAVAALLDEFGVALIEDEPYRELTFDGGRARPIASRLRKASWIYTDPALPGLGRLASAPGWIILLADLETTSGHPHLIGSSAGAGRGVHAR</sequence>
<gene>
    <name evidence="1" type="ORF">NCTC10392_02003</name>
</gene>
<dbReference type="AlphaFoldDB" id="A0A379ICQ7"/>
<dbReference type="SUPFAM" id="SSF53383">
    <property type="entry name" value="PLP-dependent transferases"/>
    <property type="match status" value="1"/>
</dbReference>
<accession>A0A379ICQ7</accession>
<dbReference type="Proteomes" id="UP000255125">
    <property type="component" value="Unassembled WGS sequence"/>
</dbReference>
<dbReference type="EMBL" id="UGUS01000002">
    <property type="protein sequence ID" value="SUD30093.1"/>
    <property type="molecule type" value="Genomic_DNA"/>
</dbReference>
<name>A0A379ICQ7_PSEFL</name>
<dbReference type="KEGG" id="pfn:HZ99_26815"/>
<dbReference type="InterPro" id="IPR015424">
    <property type="entry name" value="PyrdxlP-dep_Trfase"/>
</dbReference>
<reference evidence="1 2" key="1">
    <citation type="submission" date="2018-06" db="EMBL/GenBank/DDBJ databases">
        <authorList>
            <consortium name="Pathogen Informatics"/>
            <person name="Doyle S."/>
        </authorList>
    </citation>
    <scope>NUCLEOTIDE SEQUENCE [LARGE SCALE GENOMIC DNA]</scope>
    <source>
        <strain evidence="1 2">NCTC10392</strain>
    </source>
</reference>
<keyword evidence="1" id="KW-0032">Aminotransferase</keyword>
<dbReference type="InterPro" id="IPR015421">
    <property type="entry name" value="PyrdxlP-dep_Trfase_major"/>
</dbReference>
<dbReference type="Gene3D" id="3.40.640.10">
    <property type="entry name" value="Type I PLP-dependent aspartate aminotransferase-like (Major domain)"/>
    <property type="match status" value="1"/>
</dbReference>
<keyword evidence="1" id="KW-0808">Transferase</keyword>
<evidence type="ECO:0000313" key="1">
    <source>
        <dbReference type="EMBL" id="SUD30093.1"/>
    </source>
</evidence>
<evidence type="ECO:0000313" key="2">
    <source>
        <dbReference type="Proteomes" id="UP000255125"/>
    </source>
</evidence>
<dbReference type="GO" id="GO:0008483">
    <property type="term" value="F:transaminase activity"/>
    <property type="evidence" value="ECO:0007669"/>
    <property type="project" value="UniProtKB-KW"/>
</dbReference>